<reference evidence="2" key="1">
    <citation type="journal article" date="2020" name="Stud. Mycol.">
        <title>101 Dothideomycetes genomes: a test case for predicting lifestyles and emergence of pathogens.</title>
        <authorList>
            <person name="Haridas S."/>
            <person name="Albert R."/>
            <person name="Binder M."/>
            <person name="Bloem J."/>
            <person name="Labutti K."/>
            <person name="Salamov A."/>
            <person name="Andreopoulos B."/>
            <person name="Baker S."/>
            <person name="Barry K."/>
            <person name="Bills G."/>
            <person name="Bluhm B."/>
            <person name="Cannon C."/>
            <person name="Castanera R."/>
            <person name="Culley D."/>
            <person name="Daum C."/>
            <person name="Ezra D."/>
            <person name="Gonzalez J."/>
            <person name="Henrissat B."/>
            <person name="Kuo A."/>
            <person name="Liang C."/>
            <person name="Lipzen A."/>
            <person name="Lutzoni F."/>
            <person name="Magnuson J."/>
            <person name="Mondo S."/>
            <person name="Nolan M."/>
            <person name="Ohm R."/>
            <person name="Pangilinan J."/>
            <person name="Park H.-J."/>
            <person name="Ramirez L."/>
            <person name="Alfaro M."/>
            <person name="Sun H."/>
            <person name="Tritt A."/>
            <person name="Yoshinaga Y."/>
            <person name="Zwiers L.-H."/>
            <person name="Turgeon B."/>
            <person name="Goodwin S."/>
            <person name="Spatafora J."/>
            <person name="Crous P."/>
            <person name="Grigoriev I."/>
        </authorList>
    </citation>
    <scope>NUCLEOTIDE SEQUENCE</scope>
    <source>
        <strain evidence="2">CBS 675.92</strain>
    </source>
</reference>
<keyword evidence="3" id="KW-1185">Reference proteome</keyword>
<dbReference type="GO" id="GO:0006338">
    <property type="term" value="P:chromatin remodeling"/>
    <property type="evidence" value="ECO:0007669"/>
    <property type="project" value="InterPro"/>
</dbReference>
<dbReference type="OrthoDB" id="4093188at2759"/>
<evidence type="ECO:0008006" key="4">
    <source>
        <dbReference type="Google" id="ProtNLM"/>
    </source>
</evidence>
<feature type="region of interest" description="Disordered" evidence="1">
    <location>
        <begin position="200"/>
        <end position="252"/>
    </location>
</feature>
<evidence type="ECO:0000256" key="1">
    <source>
        <dbReference type="SAM" id="MobiDB-lite"/>
    </source>
</evidence>
<feature type="region of interest" description="Disordered" evidence="1">
    <location>
        <begin position="27"/>
        <end position="142"/>
    </location>
</feature>
<name>A0A6A5TXH4_9PLEO</name>
<evidence type="ECO:0000313" key="3">
    <source>
        <dbReference type="Proteomes" id="UP000800035"/>
    </source>
</evidence>
<dbReference type="Proteomes" id="UP000800035">
    <property type="component" value="Unassembled WGS sequence"/>
</dbReference>
<sequence>MSTTKGSAPKSKIVVLSLSPELLAKATHVPYSQPSEASKPSASPDTPAQVIEPTPADTPNAASPIIPNGTDDGMLAPPAAATGPKRKGVPGPKAGTKRGAAAIDGVPKPRGKPGPKSKKQKLGDMINDPNHKGPFAASAPIPKLGPKANVGAINANLRALDRTGKPCRKWAKKGFSIRSFTGVAWDVPTWRAPKKAAVFAEDVKSDSTGSSDSKVKDESSAISDKSGALADAATPQPPALASSPAPATAAAS</sequence>
<dbReference type="PANTHER" id="PTHR28061">
    <property type="entry name" value="INO EIGHTY SUBUNIT 4"/>
    <property type="match status" value="1"/>
</dbReference>
<feature type="compositionally biased region" description="Basic residues" evidence="1">
    <location>
        <begin position="109"/>
        <end position="120"/>
    </location>
</feature>
<dbReference type="EMBL" id="ML976995">
    <property type="protein sequence ID" value="KAF1955396.1"/>
    <property type="molecule type" value="Genomic_DNA"/>
</dbReference>
<accession>A0A6A5TXH4</accession>
<dbReference type="AlphaFoldDB" id="A0A6A5TXH4"/>
<dbReference type="PANTHER" id="PTHR28061:SF1">
    <property type="entry name" value="INO80 COMPLEX SUBUNIT 4"/>
    <property type="match status" value="1"/>
</dbReference>
<evidence type="ECO:0000313" key="2">
    <source>
        <dbReference type="EMBL" id="KAF1955396.1"/>
    </source>
</evidence>
<organism evidence="2 3">
    <name type="scientific">Byssothecium circinans</name>
    <dbReference type="NCBI Taxonomy" id="147558"/>
    <lineage>
        <taxon>Eukaryota</taxon>
        <taxon>Fungi</taxon>
        <taxon>Dikarya</taxon>
        <taxon>Ascomycota</taxon>
        <taxon>Pezizomycotina</taxon>
        <taxon>Dothideomycetes</taxon>
        <taxon>Pleosporomycetidae</taxon>
        <taxon>Pleosporales</taxon>
        <taxon>Massarineae</taxon>
        <taxon>Massarinaceae</taxon>
        <taxon>Byssothecium</taxon>
    </lineage>
</organism>
<dbReference type="GO" id="GO:0031011">
    <property type="term" value="C:Ino80 complex"/>
    <property type="evidence" value="ECO:0007669"/>
    <property type="project" value="InterPro"/>
</dbReference>
<feature type="compositionally biased region" description="Polar residues" evidence="1">
    <location>
        <begin position="30"/>
        <end position="46"/>
    </location>
</feature>
<gene>
    <name evidence="2" type="ORF">CC80DRAFT_474870</name>
</gene>
<dbReference type="Pfam" id="PF08193">
    <property type="entry name" value="INO80_Ies4"/>
    <property type="match status" value="1"/>
</dbReference>
<feature type="compositionally biased region" description="Low complexity" evidence="1">
    <location>
        <begin position="239"/>
        <end position="252"/>
    </location>
</feature>
<dbReference type="InterPro" id="IPR013175">
    <property type="entry name" value="INO80_su_Ies4"/>
</dbReference>
<protein>
    <recommendedName>
        <fullName evidence="4">DUF1711-domain-containing protein</fullName>
    </recommendedName>
</protein>
<proteinExistence type="predicted"/>